<dbReference type="GO" id="GO:0016740">
    <property type="term" value="F:transferase activity"/>
    <property type="evidence" value="ECO:0007669"/>
    <property type="project" value="UniProtKB-KW"/>
</dbReference>
<keyword evidence="3" id="KW-1185">Reference proteome</keyword>
<name>A0A839UGS1_9HYPH</name>
<dbReference type="InterPro" id="IPR050834">
    <property type="entry name" value="Glycosyltransf_2"/>
</dbReference>
<evidence type="ECO:0000313" key="3">
    <source>
        <dbReference type="Proteomes" id="UP000554520"/>
    </source>
</evidence>
<dbReference type="GO" id="GO:0015774">
    <property type="term" value="P:polysaccharide transport"/>
    <property type="evidence" value="ECO:0007669"/>
    <property type="project" value="InterPro"/>
</dbReference>
<sequence>MNLNSTNESSYFKDYNFLYENHSITLVIPIRLTQSRLDLLDRLYNYKYDTDLPDNLDLVIVDDGSRPELFKKVEQLGSNQITILRTSAKPHQDFNLARARNYGAQHAKGKFVFFLDADLVPYPGFFKSIQREIALSQMDKHVDRFLMCPVIYLTDMAFDLHEKMPPEFRRQFFISAMLANDTNLIEKFSSGTSAIVIEKKYYLSRGGQDEQFNGWGYEDYEFANRLIRRNRQFPLPSDWLSMAGNFMTIRKYSGWKAIYRLYGDWLSNKGIYLFHTPHPIEKRYHHNKDQNLALLKSRMIDDQGTGNEPPALPDLTINRKTLLFRKNPFCFHRAFAPNLGEHLFSSEDRFHDVNIFLQFLADNNISLVVFPNPYSNEKLLTIYNWCRDNSVPYVVSERGALPDSVFHDPRGFLSDSESYCPHYWNMPLSEDKLERVTQYISSVRFGDNVLEKQALRLDVATIRARLKLGRKKVLFVPFQQPNDTVIKYFCGPIKTFENFHNLVAKLPEELGDEWCVVYKRHPAEDGVAPIEGAICADDYHVYDLLEISDAVALINSGVGVLAMMFGKPVFSLGETWYCHANLCANVSDPTTLAHDIRQGFSLDYDEVLRFIYYLRFGFYSFGKMVQRRVRYPDGSPITATTDIQYYELRYWNDQTTYLPISWKPIGDSSPLFDRYKASAPSSAIATSNSKLPSQKASALIAHAEPQVLTAGGKLDQVSAEINAFTEPAAVRKLRKLRKSPVKFFLDAAKKLFAAKRI</sequence>
<dbReference type="Proteomes" id="UP000554520">
    <property type="component" value="Unassembled WGS sequence"/>
</dbReference>
<dbReference type="Pfam" id="PF10111">
    <property type="entry name" value="Glyco_tranf_2_2"/>
    <property type="match status" value="1"/>
</dbReference>
<dbReference type="PANTHER" id="PTHR43685">
    <property type="entry name" value="GLYCOSYLTRANSFERASE"/>
    <property type="match status" value="1"/>
</dbReference>
<dbReference type="Gene3D" id="3.90.550.10">
    <property type="entry name" value="Spore Coat Polysaccharide Biosynthesis Protein SpsA, Chain A"/>
    <property type="match status" value="1"/>
</dbReference>
<dbReference type="InterPro" id="IPR029044">
    <property type="entry name" value="Nucleotide-diphossugar_trans"/>
</dbReference>
<gene>
    <name evidence="2" type="ORF">FHS21_006211</name>
</gene>
<dbReference type="PANTHER" id="PTHR43685:SF2">
    <property type="entry name" value="GLYCOSYLTRANSFERASE 2-LIKE DOMAIN-CONTAINING PROTEIN"/>
    <property type="match status" value="1"/>
</dbReference>
<feature type="domain" description="Glycosyltransferase 2-like prokaryotic type" evidence="1">
    <location>
        <begin position="25"/>
        <end position="292"/>
    </location>
</feature>
<dbReference type="SUPFAM" id="SSF53448">
    <property type="entry name" value="Nucleotide-diphospho-sugar transferases"/>
    <property type="match status" value="1"/>
</dbReference>
<organism evidence="2 3">
    <name type="scientific">Phyllobacterium trifolii</name>
    <dbReference type="NCBI Taxonomy" id="300193"/>
    <lineage>
        <taxon>Bacteria</taxon>
        <taxon>Pseudomonadati</taxon>
        <taxon>Pseudomonadota</taxon>
        <taxon>Alphaproteobacteria</taxon>
        <taxon>Hyphomicrobiales</taxon>
        <taxon>Phyllobacteriaceae</taxon>
        <taxon>Phyllobacterium</taxon>
    </lineage>
</organism>
<evidence type="ECO:0000259" key="1">
    <source>
        <dbReference type="Pfam" id="PF10111"/>
    </source>
</evidence>
<dbReference type="RefSeq" id="WP_183665628.1">
    <property type="nucleotide sequence ID" value="NZ_JACHXN010000041.1"/>
</dbReference>
<dbReference type="Pfam" id="PF05159">
    <property type="entry name" value="Capsule_synth"/>
    <property type="match status" value="1"/>
</dbReference>
<reference evidence="2 3" key="1">
    <citation type="submission" date="2020-08" db="EMBL/GenBank/DDBJ databases">
        <title>Genomic Encyclopedia of Type Strains, Phase III (KMG-III): the genomes of soil and plant-associated and newly described type strains.</title>
        <authorList>
            <person name="Whitman W."/>
        </authorList>
    </citation>
    <scope>NUCLEOTIDE SEQUENCE [LARGE SCALE GENOMIC DNA]</scope>
    <source>
        <strain evidence="2 3">CECT 7015</strain>
    </source>
</reference>
<dbReference type="EMBL" id="JACHXN010000041">
    <property type="protein sequence ID" value="MBB3149757.1"/>
    <property type="molecule type" value="Genomic_DNA"/>
</dbReference>
<keyword evidence="2" id="KW-0808">Transferase</keyword>
<accession>A0A839UGS1</accession>
<protein>
    <submittedName>
        <fullName evidence="2">Putative glycosyltransferase involved in capsule biosynthesis</fullName>
    </submittedName>
</protein>
<evidence type="ECO:0000313" key="2">
    <source>
        <dbReference type="EMBL" id="MBB3149757.1"/>
    </source>
</evidence>
<dbReference type="CDD" id="cd00761">
    <property type="entry name" value="Glyco_tranf_GTA_type"/>
    <property type="match status" value="1"/>
</dbReference>
<proteinExistence type="predicted"/>
<comment type="caution">
    <text evidence="2">The sequence shown here is derived from an EMBL/GenBank/DDBJ whole genome shotgun (WGS) entry which is preliminary data.</text>
</comment>
<dbReference type="InterPro" id="IPR007833">
    <property type="entry name" value="Capsule_polysaccharide_synth"/>
</dbReference>
<dbReference type="AlphaFoldDB" id="A0A839UGS1"/>
<dbReference type="GO" id="GO:0000271">
    <property type="term" value="P:polysaccharide biosynthetic process"/>
    <property type="evidence" value="ECO:0007669"/>
    <property type="project" value="InterPro"/>
</dbReference>
<dbReference type="InterPro" id="IPR019290">
    <property type="entry name" value="GlycosylTrfase-like_prok"/>
</dbReference>